<dbReference type="InterPro" id="IPR004638">
    <property type="entry name" value="EmrB-like"/>
</dbReference>
<evidence type="ECO:0000259" key="8">
    <source>
        <dbReference type="PROSITE" id="PS50850"/>
    </source>
</evidence>
<keyword evidence="10" id="KW-1185">Reference proteome</keyword>
<dbReference type="InterPro" id="IPR020846">
    <property type="entry name" value="MFS_dom"/>
</dbReference>
<dbReference type="InterPro" id="IPR011701">
    <property type="entry name" value="MFS"/>
</dbReference>
<evidence type="ECO:0000256" key="3">
    <source>
        <dbReference type="ARBA" id="ARBA00022475"/>
    </source>
</evidence>
<name>A0ABP8R331_9ACTN</name>
<dbReference type="Gene3D" id="1.20.1720.10">
    <property type="entry name" value="Multidrug resistance protein D"/>
    <property type="match status" value="1"/>
</dbReference>
<feature type="transmembrane region" description="Helical" evidence="7">
    <location>
        <begin position="444"/>
        <end position="466"/>
    </location>
</feature>
<feature type="transmembrane region" description="Helical" evidence="7">
    <location>
        <begin position="241"/>
        <end position="263"/>
    </location>
</feature>
<accession>A0ABP8R331</accession>
<keyword evidence="2" id="KW-0813">Transport</keyword>
<keyword evidence="6 7" id="KW-0472">Membrane</keyword>
<evidence type="ECO:0000313" key="9">
    <source>
        <dbReference type="EMBL" id="GAA4517005.1"/>
    </source>
</evidence>
<evidence type="ECO:0000256" key="5">
    <source>
        <dbReference type="ARBA" id="ARBA00022989"/>
    </source>
</evidence>
<evidence type="ECO:0000256" key="2">
    <source>
        <dbReference type="ARBA" id="ARBA00022448"/>
    </source>
</evidence>
<dbReference type="PANTHER" id="PTHR42718:SF46">
    <property type="entry name" value="BLR6921 PROTEIN"/>
    <property type="match status" value="1"/>
</dbReference>
<dbReference type="Proteomes" id="UP001500503">
    <property type="component" value="Unassembled WGS sequence"/>
</dbReference>
<feature type="transmembrane region" description="Helical" evidence="7">
    <location>
        <begin position="320"/>
        <end position="339"/>
    </location>
</feature>
<feature type="transmembrane region" description="Helical" evidence="7">
    <location>
        <begin position="215"/>
        <end position="235"/>
    </location>
</feature>
<protein>
    <submittedName>
        <fullName evidence="9">MFS transporter</fullName>
    </submittedName>
</protein>
<evidence type="ECO:0000256" key="6">
    <source>
        <dbReference type="ARBA" id="ARBA00023136"/>
    </source>
</evidence>
<feature type="transmembrane region" description="Helical" evidence="7">
    <location>
        <begin position="284"/>
        <end position="308"/>
    </location>
</feature>
<dbReference type="NCBIfam" id="TIGR00711">
    <property type="entry name" value="efflux_EmrB"/>
    <property type="match status" value="1"/>
</dbReference>
<dbReference type="SUPFAM" id="SSF103473">
    <property type="entry name" value="MFS general substrate transporter"/>
    <property type="match status" value="1"/>
</dbReference>
<feature type="transmembrane region" description="Helical" evidence="7">
    <location>
        <begin position="95"/>
        <end position="117"/>
    </location>
</feature>
<feature type="transmembrane region" description="Helical" evidence="7">
    <location>
        <begin position="154"/>
        <end position="175"/>
    </location>
</feature>
<keyword evidence="4 7" id="KW-0812">Transmembrane</keyword>
<sequence length="477" mass="47491">MSAKPDSPLAAGTASGPVTRAGSGGAPVLTLACAGVFVIILDATIVSVALPGITADLRFAPADVAWVVNAYTLAFAGLLLLAGRLVANYGARATFLTGVCCFGAASLACGLAPQAWVLITARAVQGAGGAIVMPATLTMVTGAYLDPAARSRALGLWSAVGAAGAAAGSVIGGVLTDLAGWRWVFLVNVPLTLVIAVATVIVMPHADRRPARARLDVVGAVLATCGLTALVYGVLDSADDGWSSLPVVVSLGAAAVLLVVFAAHRHRWASAPLVPLGLFGSRPVGAANAVIFCLGLGFFASPVLLSIYLQQALGYPPMRAGLAFLPAAGALFTGARLAGRLTHRHGVRLVATVGALLAAAGFAWLARLGAHTRYWPAIALPQVLFGLGIGVAFTPITVAATAVPADLAGVAAGVLNTVRQVAAAVGLAVLSTLVTAHSGHADGYGLAFGVAALIAAIAAAGAALLLPRHPADTQPAA</sequence>
<gene>
    <name evidence="9" type="ORF">GCM10023191_088760</name>
</gene>
<feature type="domain" description="Major facilitator superfamily (MFS) profile" evidence="8">
    <location>
        <begin position="28"/>
        <end position="470"/>
    </location>
</feature>
<dbReference type="InterPro" id="IPR036259">
    <property type="entry name" value="MFS_trans_sf"/>
</dbReference>
<comment type="subcellular location">
    <subcellularLocation>
        <location evidence="1">Cell membrane</location>
        <topology evidence="1">Multi-pass membrane protein</topology>
    </subcellularLocation>
</comment>
<dbReference type="PROSITE" id="PS51257">
    <property type="entry name" value="PROKAR_LIPOPROTEIN"/>
    <property type="match status" value="1"/>
</dbReference>
<feature type="transmembrane region" description="Helical" evidence="7">
    <location>
        <begin position="123"/>
        <end position="145"/>
    </location>
</feature>
<reference evidence="10" key="1">
    <citation type="journal article" date="2019" name="Int. J. Syst. Evol. Microbiol.">
        <title>The Global Catalogue of Microorganisms (GCM) 10K type strain sequencing project: providing services to taxonomists for standard genome sequencing and annotation.</title>
        <authorList>
            <consortium name="The Broad Institute Genomics Platform"/>
            <consortium name="The Broad Institute Genome Sequencing Center for Infectious Disease"/>
            <person name="Wu L."/>
            <person name="Ma J."/>
        </authorList>
    </citation>
    <scope>NUCLEOTIDE SEQUENCE [LARGE SCALE GENOMIC DNA]</scope>
    <source>
        <strain evidence="10">JCM 17933</strain>
    </source>
</reference>
<dbReference type="PROSITE" id="PS50850">
    <property type="entry name" value="MFS"/>
    <property type="match status" value="1"/>
</dbReference>
<organism evidence="9 10">
    <name type="scientific">Actinoallomurus oryzae</name>
    <dbReference type="NCBI Taxonomy" id="502180"/>
    <lineage>
        <taxon>Bacteria</taxon>
        <taxon>Bacillati</taxon>
        <taxon>Actinomycetota</taxon>
        <taxon>Actinomycetes</taxon>
        <taxon>Streptosporangiales</taxon>
        <taxon>Thermomonosporaceae</taxon>
        <taxon>Actinoallomurus</taxon>
    </lineage>
</organism>
<dbReference type="PANTHER" id="PTHR42718">
    <property type="entry name" value="MAJOR FACILITATOR SUPERFAMILY MULTIDRUG TRANSPORTER MFSC"/>
    <property type="match status" value="1"/>
</dbReference>
<feature type="transmembrane region" description="Helical" evidence="7">
    <location>
        <begin position="28"/>
        <end position="52"/>
    </location>
</feature>
<dbReference type="Pfam" id="PF07690">
    <property type="entry name" value="MFS_1"/>
    <property type="match status" value="1"/>
</dbReference>
<feature type="transmembrane region" description="Helical" evidence="7">
    <location>
        <begin position="181"/>
        <end position="203"/>
    </location>
</feature>
<evidence type="ECO:0000256" key="7">
    <source>
        <dbReference type="SAM" id="Phobius"/>
    </source>
</evidence>
<dbReference type="EMBL" id="BAABHF010000057">
    <property type="protein sequence ID" value="GAA4517005.1"/>
    <property type="molecule type" value="Genomic_DNA"/>
</dbReference>
<feature type="transmembrane region" description="Helical" evidence="7">
    <location>
        <begin position="64"/>
        <end position="83"/>
    </location>
</feature>
<comment type="caution">
    <text evidence="9">The sequence shown here is derived from an EMBL/GenBank/DDBJ whole genome shotgun (WGS) entry which is preliminary data.</text>
</comment>
<proteinExistence type="predicted"/>
<feature type="transmembrane region" description="Helical" evidence="7">
    <location>
        <begin position="346"/>
        <end position="366"/>
    </location>
</feature>
<keyword evidence="5 7" id="KW-1133">Transmembrane helix</keyword>
<dbReference type="RefSeq" id="WP_345474554.1">
    <property type="nucleotide sequence ID" value="NZ_BAABHF010000057.1"/>
</dbReference>
<feature type="transmembrane region" description="Helical" evidence="7">
    <location>
        <begin position="378"/>
        <end position="400"/>
    </location>
</feature>
<keyword evidence="3" id="KW-1003">Cell membrane</keyword>
<evidence type="ECO:0000313" key="10">
    <source>
        <dbReference type="Proteomes" id="UP001500503"/>
    </source>
</evidence>
<evidence type="ECO:0000256" key="4">
    <source>
        <dbReference type="ARBA" id="ARBA00022692"/>
    </source>
</evidence>
<evidence type="ECO:0000256" key="1">
    <source>
        <dbReference type="ARBA" id="ARBA00004651"/>
    </source>
</evidence>
<dbReference type="Gene3D" id="1.20.1250.20">
    <property type="entry name" value="MFS general substrate transporter like domains"/>
    <property type="match status" value="1"/>
</dbReference>